<name>A0A1B9Y036_9FLAO</name>
<keyword evidence="1" id="KW-0732">Signal</keyword>
<evidence type="ECO:0000313" key="3">
    <source>
        <dbReference type="EMBL" id="OCK43178.1"/>
    </source>
</evidence>
<gene>
    <name evidence="3" type="ORF">BA195_00280</name>
</gene>
<dbReference type="EMBL" id="MAKX01000001">
    <property type="protein sequence ID" value="OCK43178.1"/>
    <property type="molecule type" value="Genomic_DNA"/>
</dbReference>
<dbReference type="Pfam" id="PF00403">
    <property type="entry name" value="HMA"/>
    <property type="match status" value="1"/>
</dbReference>
<dbReference type="InterPro" id="IPR006121">
    <property type="entry name" value="HMA_dom"/>
</dbReference>
<feature type="chain" id="PRO_5008640022" description="HMA domain-containing protein" evidence="1">
    <location>
        <begin position="20"/>
        <end position="122"/>
    </location>
</feature>
<evidence type="ECO:0000256" key="1">
    <source>
        <dbReference type="SAM" id="SignalP"/>
    </source>
</evidence>
<dbReference type="InterPro" id="IPR036163">
    <property type="entry name" value="HMA_dom_sf"/>
</dbReference>
<evidence type="ECO:0000259" key="2">
    <source>
        <dbReference type="PROSITE" id="PS50846"/>
    </source>
</evidence>
<dbReference type="Gene3D" id="3.30.70.100">
    <property type="match status" value="1"/>
</dbReference>
<sequence length="122" mass="13795">MKKTVLVLVVLLMSVSLSAQKKKKNAKVSIDVDGVCMMCKGRIEKAALNGKGVKYAQWNVKTHELKLIIDERKTTIKTIQQNVANVGHDTKAIKATKEAYDNLHPCCKYRSEEIKEDHKKEK</sequence>
<dbReference type="SUPFAM" id="SSF55008">
    <property type="entry name" value="HMA, heavy metal-associated domain"/>
    <property type="match status" value="1"/>
</dbReference>
<feature type="domain" description="HMA" evidence="2">
    <location>
        <begin position="21"/>
        <end position="91"/>
    </location>
</feature>
<organism evidence="3 4">
    <name type="scientific">Tenacibaculum soleae</name>
    <dbReference type="NCBI Taxonomy" id="447689"/>
    <lineage>
        <taxon>Bacteria</taxon>
        <taxon>Pseudomonadati</taxon>
        <taxon>Bacteroidota</taxon>
        <taxon>Flavobacteriia</taxon>
        <taxon>Flavobacteriales</taxon>
        <taxon>Flavobacteriaceae</taxon>
        <taxon>Tenacibaculum</taxon>
    </lineage>
</organism>
<dbReference type="OrthoDB" id="5513217at2"/>
<dbReference type="PROSITE" id="PS50846">
    <property type="entry name" value="HMA_2"/>
    <property type="match status" value="1"/>
</dbReference>
<evidence type="ECO:0000313" key="4">
    <source>
        <dbReference type="Proteomes" id="UP000093186"/>
    </source>
</evidence>
<keyword evidence="4" id="KW-1185">Reference proteome</keyword>
<proteinExistence type="predicted"/>
<feature type="signal peptide" evidence="1">
    <location>
        <begin position="1"/>
        <end position="19"/>
    </location>
</feature>
<dbReference type="Proteomes" id="UP000093186">
    <property type="component" value="Unassembled WGS sequence"/>
</dbReference>
<comment type="caution">
    <text evidence="3">The sequence shown here is derived from an EMBL/GenBank/DDBJ whole genome shotgun (WGS) entry which is preliminary data.</text>
</comment>
<reference evidence="3 4" key="1">
    <citation type="submission" date="2016-06" db="EMBL/GenBank/DDBJ databases">
        <title>Draft Genome Sequence of Tenacibaculum soleae UCD-KL19.</title>
        <authorList>
            <person name="Eisen J.A."/>
            <person name="Coil D.A."/>
            <person name="Lujan K.M."/>
        </authorList>
    </citation>
    <scope>NUCLEOTIDE SEQUENCE [LARGE SCALE GENOMIC DNA]</scope>
    <source>
        <strain evidence="3 4">UCD-KL19</strain>
    </source>
</reference>
<protein>
    <recommendedName>
        <fullName evidence="2">HMA domain-containing protein</fullName>
    </recommendedName>
</protein>
<dbReference type="GO" id="GO:0046872">
    <property type="term" value="F:metal ion binding"/>
    <property type="evidence" value="ECO:0007669"/>
    <property type="project" value="InterPro"/>
</dbReference>
<dbReference type="STRING" id="447689.BA195_00280"/>
<dbReference type="AlphaFoldDB" id="A0A1B9Y036"/>
<dbReference type="RefSeq" id="WP_068701268.1">
    <property type="nucleotide sequence ID" value="NZ_JAUOSW010000008.1"/>
</dbReference>
<accession>A0A1B9Y036</accession>